<dbReference type="GO" id="GO:0005829">
    <property type="term" value="C:cytosol"/>
    <property type="evidence" value="ECO:0007669"/>
    <property type="project" value="TreeGrafter"/>
</dbReference>
<dbReference type="EMBL" id="QWGA01000007">
    <property type="protein sequence ID" value="RIJ29083.1"/>
    <property type="molecule type" value="Genomic_DNA"/>
</dbReference>
<dbReference type="GO" id="GO:0016812">
    <property type="term" value="F:hydrolase activity, acting on carbon-nitrogen (but not peptide) bonds, in cyclic amides"/>
    <property type="evidence" value="ECO:0007669"/>
    <property type="project" value="TreeGrafter"/>
</dbReference>
<feature type="region of interest" description="Disordered" evidence="2">
    <location>
        <begin position="22"/>
        <end position="45"/>
    </location>
</feature>
<keyword evidence="3" id="KW-0732">Signal</keyword>
<feature type="signal peptide" evidence="3">
    <location>
        <begin position="1"/>
        <end position="21"/>
    </location>
</feature>
<comment type="caution">
    <text evidence="5">The sequence shown here is derived from an EMBL/GenBank/DDBJ whole genome shotgun (WGS) entry which is preliminary data.</text>
</comment>
<evidence type="ECO:0000313" key="6">
    <source>
        <dbReference type="Proteomes" id="UP000265845"/>
    </source>
</evidence>
<dbReference type="AlphaFoldDB" id="A0A399REK8"/>
<dbReference type="InterPro" id="IPR011059">
    <property type="entry name" value="Metal-dep_hydrolase_composite"/>
</dbReference>
<gene>
    <name evidence="5" type="ORF">D1222_12040</name>
</gene>
<name>A0A399REK8_9PROT</name>
<evidence type="ECO:0000256" key="1">
    <source>
        <dbReference type="ARBA" id="ARBA00001947"/>
    </source>
</evidence>
<dbReference type="Gene3D" id="2.30.40.10">
    <property type="entry name" value="Urease, subunit C, domain 1"/>
    <property type="match status" value="1"/>
</dbReference>
<dbReference type="CDD" id="cd01309">
    <property type="entry name" value="Met_dep_hydrolase_C"/>
    <property type="match status" value="1"/>
</dbReference>
<evidence type="ECO:0000256" key="3">
    <source>
        <dbReference type="SAM" id="SignalP"/>
    </source>
</evidence>
<dbReference type="InterPro" id="IPR032466">
    <property type="entry name" value="Metal_Hydrolase"/>
</dbReference>
<evidence type="ECO:0000256" key="2">
    <source>
        <dbReference type="SAM" id="MobiDB-lite"/>
    </source>
</evidence>
<dbReference type="PROSITE" id="PS51257">
    <property type="entry name" value="PROKAR_LIPOPROTEIN"/>
    <property type="match status" value="1"/>
</dbReference>
<accession>A0A399REK8</accession>
<evidence type="ECO:0000313" key="5">
    <source>
        <dbReference type="EMBL" id="RIJ29083.1"/>
    </source>
</evidence>
<keyword evidence="5" id="KW-0378">Hydrolase</keyword>
<dbReference type="SUPFAM" id="SSF51338">
    <property type="entry name" value="Composite domain of metallo-dependent hydrolases"/>
    <property type="match status" value="1"/>
</dbReference>
<feature type="domain" description="Amidohydrolase-related" evidence="4">
    <location>
        <begin position="105"/>
        <end position="437"/>
    </location>
</feature>
<dbReference type="InterPro" id="IPR006680">
    <property type="entry name" value="Amidohydro-rel"/>
</dbReference>
<dbReference type="InterPro" id="IPR050378">
    <property type="entry name" value="Metallo-dep_Hydrolases_sf"/>
</dbReference>
<proteinExistence type="predicted"/>
<reference evidence="5 6" key="1">
    <citation type="submission" date="2018-08" db="EMBL/GenBank/DDBJ databases">
        <title>Henriciella mobilis sp. nov., isolated from seawater.</title>
        <authorList>
            <person name="Cheng H."/>
            <person name="Wu Y.-H."/>
            <person name="Xu X.-W."/>
            <person name="Guo L.-L."/>
        </authorList>
    </citation>
    <scope>NUCLEOTIDE SEQUENCE [LARGE SCALE GENOMIC DNA]</scope>
    <source>
        <strain evidence="5 6">CCUG67844</strain>
    </source>
</reference>
<dbReference type="Pfam" id="PF01979">
    <property type="entry name" value="Amidohydro_1"/>
    <property type="match status" value="1"/>
</dbReference>
<organism evidence="5 6">
    <name type="scientific">Henriciella algicola</name>
    <dbReference type="NCBI Taxonomy" id="1608422"/>
    <lineage>
        <taxon>Bacteria</taxon>
        <taxon>Pseudomonadati</taxon>
        <taxon>Pseudomonadota</taxon>
        <taxon>Alphaproteobacteria</taxon>
        <taxon>Hyphomonadales</taxon>
        <taxon>Hyphomonadaceae</taxon>
        <taxon>Henriciella</taxon>
    </lineage>
</organism>
<keyword evidence="6" id="KW-1185">Reference proteome</keyword>
<sequence>MKIAMRLAVALSAATFLTACGGGGQDTENETNGEQAEAFDRDPYPSTYTPYPSGAVLLQNATVYDGVGNVFENYDVLLEGGNIAGMGEDLDAGDDVEVIDAAGKFVTPGIIDNHSHLGVYPSPGVSAHQDGNEISGPVTAEVWAEHGVWPQDPGFTRALAGGVTSMQILPGSANLFGGRGVTLKNVLSRTVQGMKFPDAPYTLKMACGENPKRVYGYGGGRFPGGAPYSRMGNVAGYRNSWIEARAYQEKWDAWEADGGDMPTRNLELDTLAGVLDGDILVHMHCYRADEMAQVIDMSEEFGYKVTSFHHAVESYKIADVLAEKKICSSMWADWWGFKMEAYDGIRENIPLVHQAGACAIVHSDSDIGIQRLNQEAAKALADGRRAGIEISDADAWTWLSANPAKSLGIFDQTGSLEIGKDADVVLWNGDPFSSYSNAERVYIDGALMFDLEQPDFTPVTDFELGQPGEGDLK</sequence>
<evidence type="ECO:0000259" key="4">
    <source>
        <dbReference type="Pfam" id="PF01979"/>
    </source>
</evidence>
<protein>
    <submittedName>
        <fullName evidence="5">Amidohydrolase</fullName>
    </submittedName>
</protein>
<dbReference type="PANTHER" id="PTHR11647:SF1">
    <property type="entry name" value="COLLAPSIN RESPONSE MEDIATOR PROTEIN"/>
    <property type="match status" value="1"/>
</dbReference>
<comment type="cofactor">
    <cofactor evidence="1">
        <name>Zn(2+)</name>
        <dbReference type="ChEBI" id="CHEBI:29105"/>
    </cofactor>
</comment>
<feature type="chain" id="PRO_5017221769" evidence="3">
    <location>
        <begin position="22"/>
        <end position="473"/>
    </location>
</feature>
<dbReference type="PANTHER" id="PTHR11647">
    <property type="entry name" value="HYDRANTOINASE/DIHYDROPYRIMIDINASE FAMILY MEMBER"/>
    <property type="match status" value="1"/>
</dbReference>
<dbReference type="OrthoDB" id="9796020at2"/>
<dbReference type="Gene3D" id="3.20.20.140">
    <property type="entry name" value="Metal-dependent hydrolases"/>
    <property type="match status" value="1"/>
</dbReference>
<dbReference type="Proteomes" id="UP000265845">
    <property type="component" value="Unassembled WGS sequence"/>
</dbReference>
<dbReference type="RefSeq" id="WP_119454498.1">
    <property type="nucleotide sequence ID" value="NZ_QWGA01000007.1"/>
</dbReference>
<dbReference type="SUPFAM" id="SSF51556">
    <property type="entry name" value="Metallo-dependent hydrolases"/>
    <property type="match status" value="1"/>
</dbReference>